<keyword evidence="1" id="KW-1133">Transmembrane helix</keyword>
<reference evidence="2" key="1">
    <citation type="submission" date="2023-03" db="EMBL/GenBank/DDBJ databases">
        <title>Massive genome expansion in bonnet fungi (Mycena s.s.) driven by repeated elements and novel gene families across ecological guilds.</title>
        <authorList>
            <consortium name="Lawrence Berkeley National Laboratory"/>
            <person name="Harder C.B."/>
            <person name="Miyauchi S."/>
            <person name="Viragh M."/>
            <person name="Kuo A."/>
            <person name="Thoen E."/>
            <person name="Andreopoulos B."/>
            <person name="Lu D."/>
            <person name="Skrede I."/>
            <person name="Drula E."/>
            <person name="Henrissat B."/>
            <person name="Morin E."/>
            <person name="Kohler A."/>
            <person name="Barry K."/>
            <person name="LaButti K."/>
            <person name="Morin E."/>
            <person name="Salamov A."/>
            <person name="Lipzen A."/>
            <person name="Mereny Z."/>
            <person name="Hegedus B."/>
            <person name="Baldrian P."/>
            <person name="Stursova M."/>
            <person name="Weitz H."/>
            <person name="Taylor A."/>
            <person name="Grigoriev I.V."/>
            <person name="Nagy L.G."/>
            <person name="Martin F."/>
            <person name="Kauserud H."/>
        </authorList>
    </citation>
    <scope>NUCLEOTIDE SEQUENCE</scope>
    <source>
        <strain evidence="2">9144</strain>
    </source>
</reference>
<sequence length="325" mass="35415">MPLNVIAVDNSHPVVKEIKKLTWKIPRGRNHHTGDWRRHRATCYTLPLPATRYPLHATATATCASTVPLPATATATRAGAASLPATATHYSRLRHYPLLHVCRRRATTRYCYMCANAAPLHATATCAPTPHRYMLHVTDIRAPTPHTCTLLTFAPRGVAAITASHHSLLAHASPTCAISLTACLLLVACHNLRHVACCLTAALLAACCLLLVACCLLLVAMCAASLAAYRYTRRFAHCLSLVATSTALLTAYRYMHCSAYYHYLHGAPHCLLLIATRTAALLPPICTRVIAAALPTDCFHRVPAIINHAKACRYVSRHFPCLADR</sequence>
<keyword evidence="3" id="KW-1185">Reference proteome</keyword>
<organism evidence="2 3">
    <name type="scientific">Mycena pura</name>
    <dbReference type="NCBI Taxonomy" id="153505"/>
    <lineage>
        <taxon>Eukaryota</taxon>
        <taxon>Fungi</taxon>
        <taxon>Dikarya</taxon>
        <taxon>Basidiomycota</taxon>
        <taxon>Agaricomycotina</taxon>
        <taxon>Agaricomycetes</taxon>
        <taxon>Agaricomycetidae</taxon>
        <taxon>Agaricales</taxon>
        <taxon>Marasmiineae</taxon>
        <taxon>Mycenaceae</taxon>
        <taxon>Mycena</taxon>
    </lineage>
</organism>
<evidence type="ECO:0000256" key="1">
    <source>
        <dbReference type="SAM" id="Phobius"/>
    </source>
</evidence>
<dbReference type="EMBL" id="JARJCW010000078">
    <property type="protein sequence ID" value="KAJ7197381.1"/>
    <property type="molecule type" value="Genomic_DNA"/>
</dbReference>
<dbReference type="AlphaFoldDB" id="A0AAD6V4W1"/>
<protein>
    <submittedName>
        <fullName evidence="2">Uncharacterized protein</fullName>
    </submittedName>
</protein>
<accession>A0AAD6V4W1</accession>
<dbReference type="Proteomes" id="UP001219525">
    <property type="component" value="Unassembled WGS sequence"/>
</dbReference>
<evidence type="ECO:0000313" key="3">
    <source>
        <dbReference type="Proteomes" id="UP001219525"/>
    </source>
</evidence>
<keyword evidence="1" id="KW-0812">Transmembrane</keyword>
<comment type="caution">
    <text evidence="2">The sequence shown here is derived from an EMBL/GenBank/DDBJ whole genome shotgun (WGS) entry which is preliminary data.</text>
</comment>
<name>A0AAD6V4W1_9AGAR</name>
<gene>
    <name evidence="2" type="ORF">GGX14DRAFT_574171</name>
</gene>
<feature type="transmembrane region" description="Helical" evidence="1">
    <location>
        <begin position="199"/>
        <end position="223"/>
    </location>
</feature>
<proteinExistence type="predicted"/>
<keyword evidence="1" id="KW-0472">Membrane</keyword>
<evidence type="ECO:0000313" key="2">
    <source>
        <dbReference type="EMBL" id="KAJ7197381.1"/>
    </source>
</evidence>